<evidence type="ECO:0000313" key="23">
    <source>
        <dbReference type="Proteomes" id="UP000077421"/>
    </source>
</evidence>
<feature type="compositionally biased region" description="Low complexity" evidence="18">
    <location>
        <begin position="323"/>
        <end position="337"/>
    </location>
</feature>
<dbReference type="NCBIfam" id="NF004397">
    <property type="entry name" value="PRK05755.1"/>
    <property type="match status" value="1"/>
</dbReference>
<feature type="domain" description="5'-3' exonuclease" evidence="19">
    <location>
        <begin position="6"/>
        <end position="267"/>
    </location>
</feature>
<evidence type="ECO:0000259" key="19">
    <source>
        <dbReference type="SMART" id="SM00475"/>
    </source>
</evidence>
<reference evidence="22 24" key="2">
    <citation type="submission" date="2017-02" db="EMBL/GenBank/DDBJ databases">
        <title>Draft genome of Acidibacillus ferrooxidans Huett2.</title>
        <authorList>
            <person name="Schopf S."/>
        </authorList>
    </citation>
    <scope>NUCLEOTIDE SEQUENCE [LARGE SCALE GENOMIC DNA]</scope>
    <source>
        <strain evidence="22 24">Huett2</strain>
    </source>
</reference>
<keyword evidence="5 17" id="KW-0808">Transferase</keyword>
<dbReference type="GO" id="GO:0003887">
    <property type="term" value="F:DNA-directed DNA polymerase activity"/>
    <property type="evidence" value="ECO:0007669"/>
    <property type="project" value="UniProtKB-UniRule"/>
</dbReference>
<keyword evidence="8" id="KW-0540">Nuclease</keyword>
<evidence type="ECO:0000256" key="5">
    <source>
        <dbReference type="ARBA" id="ARBA00022679"/>
    </source>
</evidence>
<dbReference type="GO" id="GO:0006302">
    <property type="term" value="P:double-strand break repair"/>
    <property type="evidence" value="ECO:0007669"/>
    <property type="project" value="TreeGrafter"/>
</dbReference>
<dbReference type="Proteomes" id="UP000190229">
    <property type="component" value="Unassembled WGS sequence"/>
</dbReference>
<sequence length="960" mass="106488">MTDGTKRPKLLLIDGNSVLYRAFFAVPLLSNSQGAYTNAVYGFAQMILNVLNQEQPTHIAVAFDKGKATFRHQVYEAYKGKRAKTPPELSGQFEMARMLLDQFHMRYLEAEDYEADDLIGTLARVGEEANFDVMIVTGDKDLLQLVSNRVTTCLTKKGTTDLTRYDPEGVRERFSLDPLQVIDLKGLMGDASDNIPGVPGVGEKTAIKLLTQYGSVEAVLDHIDEISGAKLQERLREHRELALLSKRLATIEQHAPLSLSLDDLSFTGFAQEDVTAAFRALEFKSLLARVRDWQGIFQDTPKKSEQRSSIVEDDTSLPTNKMNGSDGDADGSAAANADRVEGREYGEADVRIASLAELPEVIASLEGPIAILADGLRHYHTDRLAGVAFATSDHAVYVRIVADEVLADGGIGAGKGDQAADESDLAANERVMALSRQLAPLVDLLCDETREKVVFDAKAWRVGLYAHGVRAVVERPFAQALDALLGTYLLRASEGVPELADAIIYAVPELPIPESLYAAREMNGEPYQIGLAQWARMLARARAAMIDQLKSKNLWSLYEDVEVPLSYVLADMEIYGVKIDASRLEAIGAELAVEIERLTKRIYELAGTTFNINSTKQLGEILFEKMGLPPVKKTKTGYSTSADVLEKLAPQSEMVTEILRYRILTKLQSTYIEGLLREIRMPSSRIHTSFHQAKTATGRLSSEEPNLQNIPIRMEEGRRLRHAFVPSLDGWKMVAADYSQVELRIMAHLSRDEALVDAFMTGVDVHTRTASQVFGVPESEVTSLMRRQAKAVNFGIIYGISDFGLSQNLNVSRAQAGAFIEQYFAKFPGVRSYMDQAVAFAKEHGYTETVLGRRRDLPGIHSRNFNERSFAERTAMNTPIQGTAADMIKVAMIRLAERLRADRLEARMLLQVHDELIVECPAREVEAVSRHMAEAMEQAIELSVPLRVDLHVGDTWYDAK</sequence>
<keyword evidence="10 17" id="KW-0378">Hydrolase</keyword>
<keyword evidence="14 17" id="KW-0234">DNA repair</keyword>
<dbReference type="GO" id="GO:0003677">
    <property type="term" value="F:DNA binding"/>
    <property type="evidence" value="ECO:0007669"/>
    <property type="project" value="UniProtKB-UniRule"/>
</dbReference>
<dbReference type="SUPFAM" id="SSF56672">
    <property type="entry name" value="DNA/RNA polymerases"/>
    <property type="match status" value="1"/>
</dbReference>
<dbReference type="InterPro" id="IPR008918">
    <property type="entry name" value="HhH2"/>
</dbReference>
<organism evidence="22 24">
    <name type="scientific">Ferroacidibacillus organovorans</name>
    <dbReference type="NCBI Taxonomy" id="1765683"/>
    <lineage>
        <taxon>Bacteria</taxon>
        <taxon>Bacillati</taxon>
        <taxon>Bacillota</taxon>
        <taxon>Bacilli</taxon>
        <taxon>Bacillales</taxon>
        <taxon>Alicyclobacillaceae</taxon>
        <taxon>Ferroacidibacillus</taxon>
    </lineage>
</organism>
<keyword evidence="12 17" id="KW-0239">DNA-directed DNA polymerase</keyword>
<evidence type="ECO:0000256" key="1">
    <source>
        <dbReference type="ARBA" id="ARBA00007705"/>
    </source>
</evidence>
<comment type="similarity">
    <text evidence="1 17">Belongs to the DNA polymerase type-A family.</text>
</comment>
<evidence type="ECO:0000256" key="18">
    <source>
        <dbReference type="SAM" id="MobiDB-lite"/>
    </source>
</evidence>
<dbReference type="Pfam" id="PF02739">
    <property type="entry name" value="5_3_exonuc_N"/>
    <property type="match status" value="1"/>
</dbReference>
<dbReference type="InterPro" id="IPR029060">
    <property type="entry name" value="PIN-like_dom_sf"/>
</dbReference>
<proteinExistence type="inferred from homology"/>
<evidence type="ECO:0000313" key="24">
    <source>
        <dbReference type="Proteomes" id="UP000190229"/>
    </source>
</evidence>
<reference evidence="21 23" key="1">
    <citation type="submission" date="2016-02" db="EMBL/GenBank/DDBJ databases">
        <title>Draft genome sequence of Acidibacillus ferrooxidans SLC66.</title>
        <authorList>
            <person name="Oliveira G."/>
            <person name="Nancucheo I."/>
            <person name="Dall'Agnol H."/>
            <person name="Johnson B."/>
            <person name="Oliveira R."/>
            <person name="Nunes G.L."/>
            <person name="Tzotzos G."/>
            <person name="Orellana S.C."/>
            <person name="Salim A.C."/>
            <person name="Araujo F.M."/>
        </authorList>
    </citation>
    <scope>NUCLEOTIDE SEQUENCE [LARGE SCALE GENOMIC DNA]</scope>
    <source>
        <strain evidence="21 23">SLC66</strain>
    </source>
</reference>
<evidence type="ECO:0000256" key="10">
    <source>
        <dbReference type="ARBA" id="ARBA00022801"/>
    </source>
</evidence>
<dbReference type="Gene3D" id="3.40.50.1010">
    <property type="entry name" value="5'-nuclease"/>
    <property type="match status" value="1"/>
</dbReference>
<dbReference type="FunFam" id="1.10.150.20:FF:000003">
    <property type="entry name" value="DNA polymerase I"/>
    <property type="match status" value="1"/>
</dbReference>
<dbReference type="InterPro" id="IPR001098">
    <property type="entry name" value="DNA-dir_DNA_pol_A_palm_dom"/>
</dbReference>
<evidence type="ECO:0000256" key="7">
    <source>
        <dbReference type="ARBA" id="ARBA00022705"/>
    </source>
</evidence>
<dbReference type="SUPFAM" id="SSF47807">
    <property type="entry name" value="5' to 3' exonuclease, C-terminal subdomain"/>
    <property type="match status" value="1"/>
</dbReference>
<dbReference type="SUPFAM" id="SSF53098">
    <property type="entry name" value="Ribonuclease H-like"/>
    <property type="match status" value="1"/>
</dbReference>
<dbReference type="InterPro" id="IPR020045">
    <property type="entry name" value="DNA_polI_H3TH"/>
</dbReference>
<dbReference type="InterPro" id="IPR018320">
    <property type="entry name" value="DNA_polymerase_1"/>
</dbReference>
<evidence type="ECO:0000256" key="6">
    <source>
        <dbReference type="ARBA" id="ARBA00022695"/>
    </source>
</evidence>
<dbReference type="InterPro" id="IPR020046">
    <property type="entry name" value="5-3_exonucl_a-hlix_arch_N"/>
</dbReference>
<dbReference type="InterPro" id="IPR043502">
    <property type="entry name" value="DNA/RNA_pol_sf"/>
</dbReference>
<dbReference type="CDD" id="cd09898">
    <property type="entry name" value="H3TH_53EXO"/>
    <property type="match status" value="1"/>
</dbReference>
<evidence type="ECO:0000259" key="20">
    <source>
        <dbReference type="SMART" id="SM00482"/>
    </source>
</evidence>
<evidence type="ECO:0000256" key="16">
    <source>
        <dbReference type="NCBIfam" id="TIGR00593"/>
    </source>
</evidence>
<evidence type="ECO:0000256" key="4">
    <source>
        <dbReference type="ARBA" id="ARBA00020311"/>
    </source>
</evidence>
<keyword evidence="24" id="KW-1185">Reference proteome</keyword>
<evidence type="ECO:0000256" key="15">
    <source>
        <dbReference type="ARBA" id="ARBA00049244"/>
    </source>
</evidence>
<dbReference type="PROSITE" id="PS00447">
    <property type="entry name" value="DNA_POLYMERASE_A"/>
    <property type="match status" value="1"/>
</dbReference>
<dbReference type="InterPro" id="IPR002421">
    <property type="entry name" value="5-3_exonuclease"/>
</dbReference>
<feature type="domain" description="DNA-directed DNA polymerase family A palm" evidence="20">
    <location>
        <begin position="717"/>
        <end position="924"/>
    </location>
</feature>
<dbReference type="Gene3D" id="1.20.1060.10">
    <property type="entry name" value="Taq DNA Polymerase, Chain T, domain 4"/>
    <property type="match status" value="1"/>
</dbReference>
<evidence type="ECO:0000256" key="2">
    <source>
        <dbReference type="ARBA" id="ARBA00011541"/>
    </source>
</evidence>
<dbReference type="FunFam" id="1.20.1060.10:FF:000001">
    <property type="entry name" value="DNA polymerase I"/>
    <property type="match status" value="1"/>
</dbReference>
<dbReference type="Pfam" id="PF01367">
    <property type="entry name" value="5_3_exonuc"/>
    <property type="match status" value="1"/>
</dbReference>
<feature type="region of interest" description="Disordered" evidence="18">
    <location>
        <begin position="304"/>
        <end position="340"/>
    </location>
</feature>
<dbReference type="InterPro" id="IPR002298">
    <property type="entry name" value="DNA_polymerase_A"/>
</dbReference>
<dbReference type="Gene3D" id="1.10.150.20">
    <property type="entry name" value="5' to 3' exonuclease, C-terminal subdomain"/>
    <property type="match status" value="2"/>
</dbReference>
<evidence type="ECO:0000256" key="13">
    <source>
        <dbReference type="ARBA" id="ARBA00023125"/>
    </source>
</evidence>
<keyword evidence="11 17" id="KW-0269">Exonuclease</keyword>
<dbReference type="InterPro" id="IPR012337">
    <property type="entry name" value="RNaseH-like_sf"/>
</dbReference>
<dbReference type="FunFam" id="1.10.150.20:FF:000002">
    <property type="entry name" value="DNA polymerase I"/>
    <property type="match status" value="1"/>
</dbReference>
<comment type="caution">
    <text evidence="22">The sequence shown here is derived from an EMBL/GenBank/DDBJ whole genome shotgun (WGS) entry which is preliminary data.</text>
</comment>
<dbReference type="GO" id="GO:0008409">
    <property type="term" value="F:5'-3' exonuclease activity"/>
    <property type="evidence" value="ECO:0007669"/>
    <property type="project" value="UniProtKB-UniRule"/>
</dbReference>
<dbReference type="PRINTS" id="PR00868">
    <property type="entry name" value="DNAPOLI"/>
</dbReference>
<dbReference type="EMBL" id="MWPS01000038">
    <property type="protein sequence ID" value="OPG15349.1"/>
    <property type="molecule type" value="Genomic_DNA"/>
</dbReference>
<evidence type="ECO:0000256" key="9">
    <source>
        <dbReference type="ARBA" id="ARBA00022763"/>
    </source>
</evidence>
<dbReference type="CDD" id="cd09859">
    <property type="entry name" value="PIN_53EXO"/>
    <property type="match status" value="1"/>
</dbReference>
<gene>
    <name evidence="17" type="primary">polA</name>
    <name evidence="21" type="ORF">AYW79_06865</name>
    <name evidence="22" type="ORF">B2M26_12890</name>
</gene>
<dbReference type="SMART" id="SM00279">
    <property type="entry name" value="HhH2"/>
    <property type="match status" value="1"/>
</dbReference>
<dbReference type="InterPro" id="IPR019760">
    <property type="entry name" value="DNA-dir_DNA_pol_A_CS"/>
</dbReference>
<evidence type="ECO:0000256" key="14">
    <source>
        <dbReference type="ARBA" id="ARBA00023204"/>
    </source>
</evidence>
<dbReference type="InterPro" id="IPR036397">
    <property type="entry name" value="RNaseH_sf"/>
</dbReference>
<evidence type="ECO:0000256" key="17">
    <source>
        <dbReference type="RuleBase" id="RU004460"/>
    </source>
</evidence>
<dbReference type="PANTHER" id="PTHR10133:SF27">
    <property type="entry name" value="DNA POLYMERASE NU"/>
    <property type="match status" value="1"/>
</dbReference>
<dbReference type="Gene3D" id="3.30.70.370">
    <property type="match status" value="1"/>
</dbReference>
<evidence type="ECO:0000313" key="21">
    <source>
        <dbReference type="EMBL" id="OAG94139.1"/>
    </source>
</evidence>
<dbReference type="RefSeq" id="WP_067563675.1">
    <property type="nucleotide sequence ID" value="NZ_LSUQ01000015.1"/>
</dbReference>
<dbReference type="NCBIfam" id="TIGR00593">
    <property type="entry name" value="pola"/>
    <property type="match status" value="1"/>
</dbReference>
<dbReference type="Gene3D" id="3.30.420.10">
    <property type="entry name" value="Ribonuclease H-like superfamily/Ribonuclease H"/>
    <property type="match status" value="1"/>
</dbReference>
<dbReference type="AlphaFoldDB" id="A0A1V4EQZ3"/>
<keyword evidence="13 17" id="KW-0238">DNA-binding</keyword>
<comment type="catalytic activity">
    <reaction evidence="15 17">
        <text>DNA(n) + a 2'-deoxyribonucleoside 5'-triphosphate = DNA(n+1) + diphosphate</text>
        <dbReference type="Rhea" id="RHEA:22508"/>
        <dbReference type="Rhea" id="RHEA-COMP:17339"/>
        <dbReference type="Rhea" id="RHEA-COMP:17340"/>
        <dbReference type="ChEBI" id="CHEBI:33019"/>
        <dbReference type="ChEBI" id="CHEBI:61560"/>
        <dbReference type="ChEBI" id="CHEBI:173112"/>
        <dbReference type="EC" id="2.7.7.7"/>
    </reaction>
</comment>
<dbReference type="PANTHER" id="PTHR10133">
    <property type="entry name" value="DNA POLYMERASE I"/>
    <property type="match status" value="1"/>
</dbReference>
<comment type="subunit">
    <text evidence="2 17">Single-chain monomer with multiple functions.</text>
</comment>
<accession>A0A1V4EQZ3</accession>
<evidence type="ECO:0000256" key="3">
    <source>
        <dbReference type="ARBA" id="ARBA00012417"/>
    </source>
</evidence>
<evidence type="ECO:0000313" key="22">
    <source>
        <dbReference type="EMBL" id="OPG15349.1"/>
    </source>
</evidence>
<dbReference type="SMART" id="SM00475">
    <property type="entry name" value="53EXOc"/>
    <property type="match status" value="1"/>
</dbReference>
<dbReference type="EC" id="2.7.7.7" evidence="3 16"/>
<comment type="function">
    <text evidence="17">In addition to polymerase activity, this DNA polymerase exhibits 5'-3' exonuclease activity.</text>
</comment>
<name>A0A1V4EQZ3_9BACL</name>
<evidence type="ECO:0000256" key="11">
    <source>
        <dbReference type="ARBA" id="ARBA00022839"/>
    </source>
</evidence>
<evidence type="ECO:0000256" key="12">
    <source>
        <dbReference type="ARBA" id="ARBA00022932"/>
    </source>
</evidence>
<dbReference type="Proteomes" id="UP000077421">
    <property type="component" value="Unassembled WGS sequence"/>
</dbReference>
<keyword evidence="9 17" id="KW-0227">DNA damage</keyword>
<evidence type="ECO:0000256" key="8">
    <source>
        <dbReference type="ARBA" id="ARBA00022722"/>
    </source>
</evidence>
<dbReference type="EMBL" id="LSUQ01000015">
    <property type="protein sequence ID" value="OAG94139.1"/>
    <property type="molecule type" value="Genomic_DNA"/>
</dbReference>
<dbReference type="CDD" id="cd08637">
    <property type="entry name" value="DNA_pol_A_pol_I_C"/>
    <property type="match status" value="1"/>
</dbReference>
<dbReference type="InterPro" id="IPR036279">
    <property type="entry name" value="5-3_exonuclease_C_sf"/>
</dbReference>
<dbReference type="SUPFAM" id="SSF88723">
    <property type="entry name" value="PIN domain-like"/>
    <property type="match status" value="1"/>
</dbReference>
<keyword evidence="7 17" id="KW-0235">DNA replication</keyword>
<protein>
    <recommendedName>
        <fullName evidence="4 16">DNA polymerase I</fullName>
        <ecNumber evidence="3 16">2.7.7.7</ecNumber>
    </recommendedName>
</protein>
<dbReference type="Pfam" id="PF00476">
    <property type="entry name" value="DNA_pol_A"/>
    <property type="match status" value="1"/>
</dbReference>
<dbReference type="FunFam" id="3.40.50.1010:FF:000001">
    <property type="entry name" value="DNA polymerase I"/>
    <property type="match status" value="1"/>
</dbReference>
<dbReference type="GO" id="GO:0006261">
    <property type="term" value="P:DNA-templated DNA replication"/>
    <property type="evidence" value="ECO:0007669"/>
    <property type="project" value="UniProtKB-UniRule"/>
</dbReference>
<keyword evidence="6 17" id="KW-0548">Nucleotidyltransferase</keyword>
<dbReference type="SMART" id="SM00482">
    <property type="entry name" value="POLAc"/>
    <property type="match status" value="1"/>
</dbReference>